<dbReference type="GO" id="GO:0016020">
    <property type="term" value="C:membrane"/>
    <property type="evidence" value="ECO:0007669"/>
    <property type="project" value="TreeGrafter"/>
</dbReference>
<dbReference type="OrthoDB" id="348080at2759"/>
<dbReference type="GO" id="GO:0000138">
    <property type="term" value="C:Golgi trans cisterna"/>
    <property type="evidence" value="ECO:0007669"/>
    <property type="project" value="TreeGrafter"/>
</dbReference>
<name>A0A1Q9ESU5_SYMMI</name>
<dbReference type="PANTHER" id="PTHR21575:SF12">
    <property type="entry name" value="PROTEIN HID1"/>
    <property type="match status" value="1"/>
</dbReference>
<evidence type="ECO:0000313" key="2">
    <source>
        <dbReference type="Proteomes" id="UP000186817"/>
    </source>
</evidence>
<comment type="caution">
    <text evidence="1">The sequence shown here is derived from an EMBL/GenBank/DDBJ whole genome shotgun (WGS) entry which is preliminary data.</text>
</comment>
<sequence>MIVLFIRISTVIFLEFYLQPLELLSALHRSRGEASPWPWPGSRWCCWQSGDTVDSLSPQARKMTVRESPPQWLRRFVSGEVCHTANIFCSLLSTVCRYDPIGRGVPYGGYFSSNSQEDFVDKALQVLCVALDFKPPQEDAEQDDNDAADAGWFLVDNSQLQANSHGVGYRASKMLEDIVPSKSAVWGERIPGHDEGDGWIKVGDYFLPAEINGHRVLLPQSQAHRYLDECPPCVVTVLKLFSPLRWLLCSHVLDVCFLSTSLLQATMV</sequence>
<proteinExistence type="predicted"/>
<evidence type="ECO:0000313" key="1">
    <source>
        <dbReference type="EMBL" id="OLQ10500.1"/>
    </source>
</evidence>
<dbReference type="InterPro" id="IPR026705">
    <property type="entry name" value="Hid-1/Ecm30"/>
</dbReference>
<dbReference type="EMBL" id="LSRX01000076">
    <property type="protein sequence ID" value="OLQ10500.1"/>
    <property type="molecule type" value="Genomic_DNA"/>
</dbReference>
<protein>
    <submittedName>
        <fullName evidence="1">Protein HID1</fullName>
    </submittedName>
</protein>
<dbReference type="PANTHER" id="PTHR21575">
    <property type="entry name" value="PROTEIN HID1"/>
    <property type="match status" value="1"/>
</dbReference>
<keyword evidence="2" id="KW-1185">Reference proteome</keyword>
<dbReference type="GO" id="GO:0005797">
    <property type="term" value="C:Golgi medial cisterna"/>
    <property type="evidence" value="ECO:0007669"/>
    <property type="project" value="TreeGrafter"/>
</dbReference>
<dbReference type="Proteomes" id="UP000186817">
    <property type="component" value="Unassembled WGS sequence"/>
</dbReference>
<dbReference type="Pfam" id="PF12722">
    <property type="entry name" value="Hid1"/>
    <property type="match status" value="1"/>
</dbReference>
<gene>
    <name evidence="1" type="primary">HID1</name>
    <name evidence="1" type="ORF">AK812_SmicGene5703</name>
</gene>
<reference evidence="1 2" key="1">
    <citation type="submission" date="2016-02" db="EMBL/GenBank/DDBJ databases">
        <title>Genome analysis of coral dinoflagellate symbionts highlights evolutionary adaptations to a symbiotic lifestyle.</title>
        <authorList>
            <person name="Aranda M."/>
            <person name="Li Y."/>
            <person name="Liew Y.J."/>
            <person name="Baumgarten S."/>
            <person name="Simakov O."/>
            <person name="Wilson M."/>
            <person name="Piel J."/>
            <person name="Ashoor H."/>
            <person name="Bougouffa S."/>
            <person name="Bajic V.B."/>
            <person name="Ryu T."/>
            <person name="Ravasi T."/>
            <person name="Bayer T."/>
            <person name="Micklem G."/>
            <person name="Kim H."/>
            <person name="Bhak J."/>
            <person name="Lajeunesse T.C."/>
            <person name="Voolstra C.R."/>
        </authorList>
    </citation>
    <scope>NUCLEOTIDE SEQUENCE [LARGE SCALE GENOMIC DNA]</scope>
    <source>
        <strain evidence="1 2">CCMP2467</strain>
    </source>
</reference>
<dbReference type="AlphaFoldDB" id="A0A1Q9ESU5"/>
<organism evidence="1 2">
    <name type="scientific">Symbiodinium microadriaticum</name>
    <name type="common">Dinoflagellate</name>
    <name type="synonym">Zooxanthella microadriatica</name>
    <dbReference type="NCBI Taxonomy" id="2951"/>
    <lineage>
        <taxon>Eukaryota</taxon>
        <taxon>Sar</taxon>
        <taxon>Alveolata</taxon>
        <taxon>Dinophyceae</taxon>
        <taxon>Suessiales</taxon>
        <taxon>Symbiodiniaceae</taxon>
        <taxon>Symbiodinium</taxon>
    </lineage>
</organism>
<accession>A0A1Q9ESU5</accession>